<feature type="transmembrane region" description="Helical" evidence="11">
    <location>
        <begin position="149"/>
        <end position="167"/>
    </location>
</feature>
<protein>
    <submittedName>
        <fullName evidence="14">(spotted green pufferfish) hypothetical protein</fullName>
    </submittedName>
</protein>
<keyword evidence="3 11" id="KW-0812">Transmembrane</keyword>
<evidence type="ECO:0000259" key="13">
    <source>
        <dbReference type="SMART" id="SM00918"/>
    </source>
</evidence>
<keyword evidence="10" id="KW-0407">Ion channel</keyword>
<evidence type="ECO:0000256" key="1">
    <source>
        <dbReference type="ARBA" id="ARBA00004141"/>
    </source>
</evidence>
<evidence type="ECO:0000256" key="11">
    <source>
        <dbReference type="SAM" id="Phobius"/>
    </source>
</evidence>
<comment type="caution">
    <text evidence="14">The sequence shown here is derived from an EMBL/GenBank/DDBJ whole genome shotgun (WGS) entry which is preliminary data.</text>
</comment>
<name>Q4RX71_TETNG</name>
<feature type="transmembrane region" description="Helical" evidence="11">
    <location>
        <begin position="214"/>
        <end position="233"/>
    </location>
</feature>
<dbReference type="KEGG" id="tng:GSTEN00027539G001"/>
<dbReference type="OrthoDB" id="5984008at2759"/>
<keyword evidence="5" id="KW-0406">Ion transport</keyword>
<keyword evidence="2" id="KW-0813">Transport</keyword>
<dbReference type="GO" id="GO:0016020">
    <property type="term" value="C:membrane"/>
    <property type="evidence" value="ECO:0007669"/>
    <property type="project" value="UniProtKB-SubCell"/>
</dbReference>
<evidence type="ECO:0000256" key="9">
    <source>
        <dbReference type="ARBA" id="ARBA00023286"/>
    </source>
</evidence>
<keyword evidence="9" id="KW-1071">Ligand-gated ion channel</keyword>
<evidence type="ECO:0000256" key="3">
    <source>
        <dbReference type="ARBA" id="ARBA00022692"/>
    </source>
</evidence>
<feature type="transmembrane region" description="Helical" evidence="11">
    <location>
        <begin position="397"/>
        <end position="419"/>
    </location>
</feature>
<keyword evidence="8" id="KW-0325">Glycoprotein</keyword>
<organism evidence="14">
    <name type="scientific">Tetraodon nigroviridis</name>
    <name type="common">Spotted green pufferfish</name>
    <name type="synonym">Chelonodon nigroviridis</name>
    <dbReference type="NCBI Taxonomy" id="99883"/>
    <lineage>
        <taxon>Eukaryota</taxon>
        <taxon>Metazoa</taxon>
        <taxon>Chordata</taxon>
        <taxon>Craniata</taxon>
        <taxon>Vertebrata</taxon>
        <taxon>Euteleostomi</taxon>
        <taxon>Actinopterygii</taxon>
        <taxon>Neopterygii</taxon>
        <taxon>Teleostei</taxon>
        <taxon>Neoteleostei</taxon>
        <taxon>Acanthomorphata</taxon>
        <taxon>Eupercaria</taxon>
        <taxon>Tetraodontiformes</taxon>
        <taxon>Tetradontoidea</taxon>
        <taxon>Tetraodontidae</taxon>
        <taxon>Tetraodon</taxon>
    </lineage>
</organism>
<evidence type="ECO:0000256" key="8">
    <source>
        <dbReference type="ARBA" id="ARBA00023180"/>
    </source>
</evidence>
<dbReference type="Pfam" id="PF10613">
    <property type="entry name" value="Lig_chan-Glu_bd"/>
    <property type="match status" value="2"/>
</dbReference>
<dbReference type="PANTHER" id="PTHR18966">
    <property type="entry name" value="IONOTROPIC GLUTAMATE RECEPTOR"/>
    <property type="match status" value="1"/>
</dbReference>
<proteinExistence type="predicted"/>
<evidence type="ECO:0000256" key="7">
    <source>
        <dbReference type="ARBA" id="ARBA00023170"/>
    </source>
</evidence>
<accession>Q4RX71</accession>
<evidence type="ECO:0000256" key="2">
    <source>
        <dbReference type="ARBA" id="ARBA00022448"/>
    </source>
</evidence>
<dbReference type="InterPro" id="IPR019594">
    <property type="entry name" value="Glu/Gly-bd"/>
</dbReference>
<keyword evidence="7" id="KW-0675">Receptor</keyword>
<keyword evidence="6 11" id="KW-0472">Membrane</keyword>
<evidence type="ECO:0000256" key="4">
    <source>
        <dbReference type="ARBA" id="ARBA00022989"/>
    </source>
</evidence>
<evidence type="ECO:0000256" key="6">
    <source>
        <dbReference type="ARBA" id="ARBA00023136"/>
    </source>
</evidence>
<dbReference type="CDD" id="cd13685">
    <property type="entry name" value="PBP2_iGluR_non_NMDA_like"/>
    <property type="match status" value="1"/>
</dbReference>
<comment type="subcellular location">
    <subcellularLocation>
        <location evidence="1">Membrane</location>
        <topology evidence="1">Multi-pass membrane protein</topology>
    </subcellularLocation>
</comment>
<evidence type="ECO:0000259" key="12">
    <source>
        <dbReference type="SMART" id="SM00079"/>
    </source>
</evidence>
<feature type="domain" description="Ionotropic glutamate receptor L-glutamate and glycine-binding" evidence="13">
    <location>
        <begin position="1"/>
        <end position="43"/>
    </location>
</feature>
<evidence type="ECO:0000256" key="5">
    <source>
        <dbReference type="ARBA" id="ARBA00023065"/>
    </source>
</evidence>
<dbReference type="SUPFAM" id="SSF53850">
    <property type="entry name" value="Periplasmic binding protein-like II"/>
    <property type="match status" value="1"/>
</dbReference>
<gene>
    <name evidence="14" type="ORF">GSTENG00027539001</name>
</gene>
<dbReference type="EMBL" id="CAAE01014979">
    <property type="protein sequence ID" value="CAG07011.1"/>
    <property type="molecule type" value="Genomic_DNA"/>
</dbReference>
<sequence>MDLLSEVAKKVGFKYRVQLVKDGSYGRQDENGTWNGMIGEVMRGVSTRKLILGEWNSAGTTRAACICDSWLIHRWMRHEECLHAAEALSHYSTQEADLAIAPLTLTAAREKVVAMTTPFMQTGISILLRRDTSEETGFFDFLSPFTAQTWVGILAAYLGTAACIFVVSRLSPCEWSQPQTEQNTFSFLHSLWYTAGALTLQGAGPHPKALSGRIICCTWWFFTIVLLACYFSNLSSAKTPESTQLTVKGFDDLANQDVIEYGCLAGSSTLAFFKNSNNPVYRRIYEHMERTKSFVSSMDEGVRRAKEGSYAFIGESVSLDLAVARHCELVRAHEVVGMRGYSIAAAIGSPFIKSLNLAILQLSEAGELAYLRSKWWASSCLAERAKSSAVQAHSLKGMFLVLAIGLGLGALVAVLELITKSRRGAAEQKVSFSMIYVYSNMSDCEPSANLLNVKTLAAIDGFLCV</sequence>
<dbReference type="GO" id="GO:0015276">
    <property type="term" value="F:ligand-gated monoatomic ion channel activity"/>
    <property type="evidence" value="ECO:0007669"/>
    <property type="project" value="InterPro"/>
</dbReference>
<dbReference type="Pfam" id="PF00060">
    <property type="entry name" value="Lig_chan"/>
    <property type="match status" value="1"/>
</dbReference>
<reference evidence="14" key="1">
    <citation type="journal article" date="2004" name="Nature">
        <title>Genome duplication in the teleost fish Tetraodon nigroviridis reveals the early vertebrate proto-karyotype.</title>
        <authorList>
            <person name="Jaillon O."/>
            <person name="Aury J.-M."/>
            <person name="Brunet F."/>
            <person name="Petit J.-L."/>
            <person name="Stange-Thomann N."/>
            <person name="Mauceli E."/>
            <person name="Bouneau L."/>
            <person name="Fischer C."/>
            <person name="Ozouf-Costaz C."/>
            <person name="Bernot A."/>
            <person name="Nicaud S."/>
            <person name="Jaffe D."/>
            <person name="Fisher S."/>
            <person name="Lutfalla G."/>
            <person name="Dossat C."/>
            <person name="Segurens B."/>
            <person name="Dasilva C."/>
            <person name="Salanoubat M."/>
            <person name="Levy M."/>
            <person name="Boudet N."/>
            <person name="Castellano S."/>
            <person name="Anthouard V."/>
            <person name="Jubin C."/>
            <person name="Castelli V."/>
            <person name="Katinka M."/>
            <person name="Vacherie B."/>
            <person name="Biemont C."/>
            <person name="Skalli Z."/>
            <person name="Cattolico L."/>
            <person name="Poulain J."/>
            <person name="De Berardinis V."/>
            <person name="Cruaud C."/>
            <person name="Duprat S."/>
            <person name="Brottier P."/>
            <person name="Coutanceau J.-P."/>
            <person name="Gouzy J."/>
            <person name="Parra G."/>
            <person name="Lardier G."/>
            <person name="Chapple C."/>
            <person name="McKernan K.J."/>
            <person name="McEwan P."/>
            <person name="Bosak S."/>
            <person name="Kellis M."/>
            <person name="Volff J.-N."/>
            <person name="Guigo R."/>
            <person name="Zody M.C."/>
            <person name="Mesirov J."/>
            <person name="Lindblad-Toh K."/>
            <person name="Birren B."/>
            <person name="Nusbaum C."/>
            <person name="Kahn D."/>
            <person name="Robinson-Rechavi M."/>
            <person name="Laudet V."/>
            <person name="Schachter V."/>
            <person name="Quetier F."/>
            <person name="Saurin W."/>
            <person name="Scarpelli C."/>
            <person name="Wincker P."/>
            <person name="Lander E.S."/>
            <person name="Weissenbach J."/>
            <person name="Roest Crollius H."/>
        </authorList>
    </citation>
    <scope>NUCLEOTIDE SEQUENCE [LARGE SCALE GENOMIC DNA]</scope>
</reference>
<evidence type="ECO:0000256" key="10">
    <source>
        <dbReference type="ARBA" id="ARBA00023303"/>
    </source>
</evidence>
<dbReference type="SMART" id="SM00918">
    <property type="entry name" value="Lig_chan-Glu_bd"/>
    <property type="match status" value="1"/>
</dbReference>
<dbReference type="InterPro" id="IPR015683">
    <property type="entry name" value="Ionotropic_Glu_rcpt"/>
</dbReference>
<dbReference type="FunFam" id="3.40.190.10:FF:000398">
    <property type="entry name" value="Si:dkey-183j2.10"/>
    <property type="match status" value="1"/>
</dbReference>
<dbReference type="Gene3D" id="3.40.190.10">
    <property type="entry name" value="Periplasmic binding protein-like II"/>
    <property type="match status" value="2"/>
</dbReference>
<dbReference type="InterPro" id="IPR001320">
    <property type="entry name" value="Iontro_rcpt_C"/>
</dbReference>
<dbReference type="SMART" id="SM00079">
    <property type="entry name" value="PBPe"/>
    <property type="match status" value="1"/>
</dbReference>
<keyword evidence="4 11" id="KW-1133">Transmembrane helix</keyword>
<evidence type="ECO:0000313" key="14">
    <source>
        <dbReference type="EMBL" id="CAG07011.1"/>
    </source>
</evidence>
<reference evidence="14" key="2">
    <citation type="submission" date="2004-02" db="EMBL/GenBank/DDBJ databases">
        <authorList>
            <consortium name="Genoscope"/>
            <consortium name="Whitehead Institute Centre for Genome Research"/>
        </authorList>
    </citation>
    <scope>NUCLEOTIDE SEQUENCE</scope>
</reference>
<dbReference type="Gene3D" id="1.10.287.70">
    <property type="match status" value="1"/>
</dbReference>
<feature type="domain" description="Ionotropic glutamate receptor C-terminal" evidence="12">
    <location>
        <begin position="1"/>
        <end position="378"/>
    </location>
</feature>
<dbReference type="AlphaFoldDB" id="Q4RX71"/>
<dbReference type="FunFam" id="1.10.287.70:FF:000143">
    <property type="entry name" value="Probable glutamate receptor"/>
    <property type="match status" value="1"/>
</dbReference>